<keyword evidence="6" id="KW-0139">CF(1)</keyword>
<dbReference type="AlphaFoldDB" id="C0W6R2"/>
<dbReference type="SUPFAM" id="SSF51344">
    <property type="entry name" value="Epsilon subunit of F1F0-ATP synthase N-terminal domain"/>
    <property type="match status" value="1"/>
</dbReference>
<dbReference type="STRING" id="103621.GCA_001067145_02144"/>
<comment type="similarity">
    <text evidence="2">Belongs to the ATPase epsilon chain family.</text>
</comment>
<dbReference type="Gene3D" id="2.60.15.10">
    <property type="entry name" value="F0F1 ATP synthase delta/epsilon subunit, N-terminal"/>
    <property type="match status" value="1"/>
</dbReference>
<organism evidence="9 10">
    <name type="scientific">Actinomyces urogenitalis DSM 15434</name>
    <dbReference type="NCBI Taxonomy" id="525246"/>
    <lineage>
        <taxon>Bacteria</taxon>
        <taxon>Bacillati</taxon>
        <taxon>Actinomycetota</taxon>
        <taxon>Actinomycetes</taxon>
        <taxon>Actinomycetales</taxon>
        <taxon>Actinomycetaceae</taxon>
        <taxon>Actinomyces</taxon>
    </lineage>
</organism>
<dbReference type="GO" id="GO:0005886">
    <property type="term" value="C:plasma membrane"/>
    <property type="evidence" value="ECO:0007669"/>
    <property type="project" value="UniProtKB-SubCell"/>
</dbReference>
<reference evidence="9 10" key="1">
    <citation type="submission" date="2009-01" db="EMBL/GenBank/DDBJ databases">
        <authorList>
            <person name="Qin X."/>
            <person name="Bachman B."/>
            <person name="Battles P."/>
            <person name="Bell A."/>
            <person name="Bess C."/>
            <person name="Bickham C."/>
            <person name="Chaboub L."/>
            <person name="Chen D."/>
            <person name="Coyle M."/>
            <person name="Deiros D.R."/>
            <person name="Dinh H."/>
            <person name="Forbes L."/>
            <person name="Fowler G."/>
            <person name="Francisco L."/>
            <person name="Fu Q."/>
            <person name="Gubbala S."/>
            <person name="Hale W."/>
            <person name="Han Y."/>
            <person name="Hemphill L."/>
            <person name="Highlander S.K."/>
            <person name="Hirani K."/>
            <person name="Hogues M."/>
            <person name="Jackson L."/>
            <person name="Jakkamsetti A."/>
            <person name="Javaid M."/>
            <person name="Jiang H."/>
            <person name="Korchina V."/>
            <person name="Kovar C."/>
            <person name="Lara F."/>
            <person name="Lee S."/>
            <person name="Mata R."/>
            <person name="Mathew T."/>
            <person name="Moen C."/>
            <person name="Morales K."/>
            <person name="Munidasa M."/>
            <person name="Nazareth L."/>
            <person name="Ngo R."/>
            <person name="Nguyen L."/>
            <person name="Okwuonu G."/>
            <person name="Ongeri F."/>
            <person name="Patil S."/>
            <person name="Petrosino J."/>
            <person name="Pham C."/>
            <person name="Pham P."/>
            <person name="Pu L.-L."/>
            <person name="Puazo M."/>
            <person name="Raj R."/>
            <person name="Reid J."/>
            <person name="Rouhana J."/>
            <person name="Saada N."/>
            <person name="Shang Y."/>
            <person name="Simmons D."/>
            <person name="Thornton R."/>
            <person name="Warren J."/>
            <person name="Weissenberger G."/>
            <person name="Zhang J."/>
            <person name="Zhang L."/>
            <person name="Zhou C."/>
            <person name="Zhu D."/>
            <person name="Muzny D."/>
            <person name="Worley K."/>
            <person name="Gibbs R."/>
        </authorList>
    </citation>
    <scope>NUCLEOTIDE SEQUENCE [LARGE SCALE GENOMIC DNA]</scope>
    <source>
        <strain evidence="9 10">DSM 15434</strain>
    </source>
</reference>
<gene>
    <name evidence="9" type="ORF">HMPREF0058_1556</name>
</gene>
<dbReference type="GO" id="GO:0046933">
    <property type="term" value="F:proton-transporting ATP synthase activity, rotational mechanism"/>
    <property type="evidence" value="ECO:0007669"/>
    <property type="project" value="InterPro"/>
</dbReference>
<keyword evidence="4" id="KW-0406">Ion transport</keyword>
<feature type="region of interest" description="Disordered" evidence="7">
    <location>
        <begin position="1"/>
        <end position="22"/>
    </location>
</feature>
<evidence type="ECO:0000256" key="4">
    <source>
        <dbReference type="ARBA" id="ARBA00023065"/>
    </source>
</evidence>
<evidence type="ECO:0000256" key="1">
    <source>
        <dbReference type="ARBA" id="ARBA00004202"/>
    </source>
</evidence>
<dbReference type="InterPro" id="IPR036771">
    <property type="entry name" value="ATPsynth_dsu/esu_N"/>
</dbReference>
<evidence type="ECO:0000256" key="7">
    <source>
        <dbReference type="SAM" id="MobiDB-lite"/>
    </source>
</evidence>
<protein>
    <submittedName>
        <fullName evidence="9">ATP synthase, delta/epsilon subunit, beta-sandwich domain protein</fullName>
    </submittedName>
</protein>
<keyword evidence="6" id="KW-0066">ATP synthesis</keyword>
<sequence length="117" mass="12095">MTMAGTRELSAEVVSRRGGTAWQGSARSVSVPLIDGELGVLPGRQPVLALLGRGGVRIETVEGESVTLEVAGGFCSVDQDVVTVAADRVDSEITGDDASDIDLVSEHVVATDSENLD</sequence>
<accession>C0W6R2</accession>
<dbReference type="Pfam" id="PF02823">
    <property type="entry name" value="ATP-synt_DE_N"/>
    <property type="match status" value="1"/>
</dbReference>
<keyword evidence="10" id="KW-1185">Reference proteome</keyword>
<name>C0W6R2_9ACTO</name>
<proteinExistence type="inferred from homology"/>
<dbReference type="InterPro" id="IPR001469">
    <property type="entry name" value="ATP_synth_F1_dsu/esu"/>
</dbReference>
<comment type="caution">
    <text evidence="9">The sequence shown here is derived from an EMBL/GenBank/DDBJ whole genome shotgun (WGS) entry which is preliminary data.</text>
</comment>
<evidence type="ECO:0000259" key="8">
    <source>
        <dbReference type="Pfam" id="PF02823"/>
    </source>
</evidence>
<evidence type="ECO:0000256" key="3">
    <source>
        <dbReference type="ARBA" id="ARBA00022448"/>
    </source>
</evidence>
<dbReference type="Proteomes" id="UP000004778">
    <property type="component" value="Unassembled WGS sequence"/>
</dbReference>
<keyword evidence="3" id="KW-0813">Transport</keyword>
<keyword evidence="5" id="KW-0472">Membrane</keyword>
<feature type="domain" description="ATP synthase F1 complex delta/epsilon subunit N-terminal" evidence="8">
    <location>
        <begin position="19"/>
        <end position="88"/>
    </location>
</feature>
<dbReference type="HOGENOM" id="CLU_084338_4_0_11"/>
<dbReference type="EMBL" id="ACFH01000109">
    <property type="protein sequence ID" value="EEH65586.1"/>
    <property type="molecule type" value="Genomic_DNA"/>
</dbReference>
<evidence type="ECO:0000313" key="9">
    <source>
        <dbReference type="EMBL" id="EEH65586.1"/>
    </source>
</evidence>
<dbReference type="CDD" id="cd12152">
    <property type="entry name" value="F1-ATPase_delta"/>
    <property type="match status" value="1"/>
</dbReference>
<evidence type="ECO:0000313" key="10">
    <source>
        <dbReference type="Proteomes" id="UP000004778"/>
    </source>
</evidence>
<comment type="subcellular location">
    <subcellularLocation>
        <location evidence="1">Cell membrane</location>
        <topology evidence="1">Peripheral membrane protein</topology>
    </subcellularLocation>
</comment>
<dbReference type="InterPro" id="IPR020546">
    <property type="entry name" value="ATP_synth_F1_dsu/esu_N"/>
</dbReference>
<dbReference type="eggNOG" id="COG0355">
    <property type="taxonomic scope" value="Bacteria"/>
</dbReference>
<evidence type="ECO:0000256" key="2">
    <source>
        <dbReference type="ARBA" id="ARBA00005712"/>
    </source>
</evidence>
<evidence type="ECO:0000256" key="5">
    <source>
        <dbReference type="ARBA" id="ARBA00023136"/>
    </source>
</evidence>
<evidence type="ECO:0000256" key="6">
    <source>
        <dbReference type="ARBA" id="ARBA00023196"/>
    </source>
</evidence>
<dbReference type="GO" id="GO:0045259">
    <property type="term" value="C:proton-transporting ATP synthase complex"/>
    <property type="evidence" value="ECO:0007669"/>
    <property type="project" value="UniProtKB-KW"/>
</dbReference>